<evidence type="ECO:0000313" key="2">
    <source>
        <dbReference type="Proteomes" id="UP001203212"/>
    </source>
</evidence>
<name>A0ABT0KYE9_9GAMM</name>
<keyword evidence="2" id="KW-1185">Reference proteome</keyword>
<sequence>MINLNKDNSDWKKWIVEVNEHQYLLGETGSVWGDGKYSFPVNDEVKLSICDIENIAFSSFPNELQLDIRNEYDKLGVFILSVLLNNSTDKPYLGYTWEIDPEKWKGHLNPYLLRSEMYQILKNDTKYSIDISPSSISNDFGCATLYFEINSNVVGELWNNKEGFAAFLDESVKLAEEKVLIGGFADKVVAKFSFDKNTEQACSTYLMYFIEFLRDLGIDAESSFKKDNGDVIFSIIPKDKNTALLQISEALSFYMKLPRSNFNDIPENNYDPIAELKLEKLKSEIDRLKSSLRINEALLRYQDTLISDQIITTPKPLTNTHQKEPIDGLSYIYVDENKQDIDSFLGGGVKLGVMKKAGIEIDWKALINYFRS</sequence>
<dbReference type="RefSeq" id="WP_188839878.1">
    <property type="nucleotide sequence ID" value="NZ_BMOT01000001.1"/>
</dbReference>
<reference evidence="1 2" key="1">
    <citation type="submission" date="2022-01" db="EMBL/GenBank/DDBJ databases">
        <title>Whole genome-based taxonomy of the Shewanellaceae.</title>
        <authorList>
            <person name="Martin-Rodriguez A.J."/>
        </authorList>
    </citation>
    <scope>NUCLEOTIDE SEQUENCE [LARGE SCALE GENOMIC DNA]</scope>
    <source>
        <strain evidence="1 2">JCM 17801</strain>
    </source>
</reference>
<comment type="caution">
    <text evidence="1">The sequence shown here is derived from an EMBL/GenBank/DDBJ whole genome shotgun (WGS) entry which is preliminary data.</text>
</comment>
<proteinExistence type="predicted"/>
<dbReference type="EMBL" id="JAKILK010000001">
    <property type="protein sequence ID" value="MCL1116197.1"/>
    <property type="molecule type" value="Genomic_DNA"/>
</dbReference>
<dbReference type="Proteomes" id="UP001203212">
    <property type="component" value="Unassembled WGS sequence"/>
</dbReference>
<accession>A0ABT0KYE9</accession>
<evidence type="ECO:0000313" key="1">
    <source>
        <dbReference type="EMBL" id="MCL1116197.1"/>
    </source>
</evidence>
<protein>
    <submittedName>
        <fullName evidence="1">Uncharacterized protein</fullName>
    </submittedName>
</protein>
<organism evidence="1 2">
    <name type="scientific">Shewanella aestuarii</name>
    <dbReference type="NCBI Taxonomy" id="1028752"/>
    <lineage>
        <taxon>Bacteria</taxon>
        <taxon>Pseudomonadati</taxon>
        <taxon>Pseudomonadota</taxon>
        <taxon>Gammaproteobacteria</taxon>
        <taxon>Alteromonadales</taxon>
        <taxon>Shewanellaceae</taxon>
        <taxon>Shewanella</taxon>
    </lineage>
</organism>
<gene>
    <name evidence="1" type="ORF">L2689_02940</name>
</gene>